<comment type="caution">
    <text evidence="1">The sequence shown here is derived from an EMBL/GenBank/DDBJ whole genome shotgun (WGS) entry which is preliminary data.</text>
</comment>
<name>A0ABW2VG44_9ACTN</name>
<dbReference type="RefSeq" id="WP_381254594.1">
    <property type="nucleotide sequence ID" value="NZ_JBHTBI010000011.1"/>
</dbReference>
<evidence type="ECO:0000313" key="1">
    <source>
        <dbReference type="EMBL" id="MFD0282056.1"/>
    </source>
</evidence>
<protein>
    <submittedName>
        <fullName evidence="1">Uncharacterized protein</fullName>
    </submittedName>
</protein>
<accession>A0ABW2VG44</accession>
<reference evidence="2" key="1">
    <citation type="journal article" date="2019" name="Int. J. Syst. Evol. Microbiol.">
        <title>The Global Catalogue of Microorganisms (GCM) 10K type strain sequencing project: providing services to taxonomists for standard genome sequencing and annotation.</title>
        <authorList>
            <consortium name="The Broad Institute Genomics Platform"/>
            <consortium name="The Broad Institute Genome Sequencing Center for Infectious Disease"/>
            <person name="Wu L."/>
            <person name="Ma J."/>
        </authorList>
    </citation>
    <scope>NUCLEOTIDE SEQUENCE [LARGE SCALE GENOMIC DNA]</scope>
    <source>
        <strain evidence="2">CGMCC 4.7198</strain>
    </source>
</reference>
<keyword evidence="2" id="KW-1185">Reference proteome</keyword>
<gene>
    <name evidence="1" type="ORF">ACFQZP_10235</name>
</gene>
<sequence length="187" mass="20713">MTGRTLGEHAVGYELPCAPGLWVGHPDEKIDVTVMPLEPALNQIRAAGVRLFVCSIQPSMRPSDSAIDQLDAAESVTFVGYPSNLYDRVHNTPIIRQGTTATPVQLDWNGRPQFLIDASVFLAVVAVLYFRRSELRTKDLAIVYKWTTIEDAIDEMCRTYDLTRRRVEGASWALPEAPRDGVVGPDG</sequence>
<proteinExistence type="predicted"/>
<dbReference type="Proteomes" id="UP001596957">
    <property type="component" value="Unassembled WGS sequence"/>
</dbReference>
<organism evidence="1 2">
    <name type="scientific">Streptomyces lutosisoli</name>
    <dbReference type="NCBI Taxonomy" id="2665721"/>
    <lineage>
        <taxon>Bacteria</taxon>
        <taxon>Bacillati</taxon>
        <taxon>Actinomycetota</taxon>
        <taxon>Actinomycetes</taxon>
        <taxon>Kitasatosporales</taxon>
        <taxon>Streptomycetaceae</taxon>
        <taxon>Streptomyces</taxon>
    </lineage>
</organism>
<dbReference type="EMBL" id="JBHTEC010000001">
    <property type="protein sequence ID" value="MFD0282056.1"/>
    <property type="molecule type" value="Genomic_DNA"/>
</dbReference>
<evidence type="ECO:0000313" key="2">
    <source>
        <dbReference type="Proteomes" id="UP001596957"/>
    </source>
</evidence>